<keyword evidence="3 7" id="KW-0378">Hydrolase</keyword>
<evidence type="ECO:0000256" key="6">
    <source>
        <dbReference type="RuleBase" id="RU003690"/>
    </source>
</evidence>
<feature type="active site" description="Nucleophile" evidence="5">
    <location>
        <position position="402"/>
    </location>
</feature>
<dbReference type="PANTHER" id="PTHR10353">
    <property type="entry name" value="GLYCOSYL HYDROLASE"/>
    <property type="match status" value="1"/>
</dbReference>
<evidence type="ECO:0000256" key="1">
    <source>
        <dbReference type="ARBA" id="ARBA00010838"/>
    </source>
</evidence>
<sequence>MSPSTTTPTMTITPRPEELITADASLKDTLPRDFWFAAATAAYQIEGGWDEDGKGASNWDVLMNDDPRFGESGDGKIACDSYHQWREDIALLKKYGMNSYRFSLAWSRIIPDGGAEDPVNEKGVEYYDNLINGLLDQDITPFATIFHWDHPYTLEQRYNGFESVDDIVRDFVNYARVCFERFGDRVKHWITINEPLVYTLFNATYMKEGRWTDKEHAAFVRGLVLCHAYTVELYDREFRAKQGGEIGITLNIDICVPIDDADPAARAAAHASVDHMLGMYADPIYLGFFPRTAIDRFGEEHLSFTDAQWAVVNAAAGKVDFFGINHYSTSYATGKWFDYETADKWKRTRGLQERVKERNGQVIGNKGQDGHPYDVPWGFRRLLRHIHNRYTRKLGIPIIVTENGFAVDQEYKMTTEEACHVGDIQRQQFYAGYIRELALAVRDDKIPITGYMCWSLLDNIEWTTGHIPRFGLTAIDFSSPKRTRTPKDSPFMLRRVFDHLVSREVKKVE</sequence>
<name>A0AAF0Y2H0_9TREE</name>
<dbReference type="Pfam" id="PF00232">
    <property type="entry name" value="Glyco_hydro_1"/>
    <property type="match status" value="1"/>
</dbReference>
<dbReference type="PRINTS" id="PR00131">
    <property type="entry name" value="GLHYDRLASE1"/>
</dbReference>
<evidence type="ECO:0000313" key="9">
    <source>
        <dbReference type="Proteomes" id="UP000827549"/>
    </source>
</evidence>
<dbReference type="InterPro" id="IPR033132">
    <property type="entry name" value="GH_1_N_CS"/>
</dbReference>
<evidence type="ECO:0000256" key="4">
    <source>
        <dbReference type="ARBA" id="ARBA00023295"/>
    </source>
</evidence>
<keyword evidence="4 7" id="KW-0326">Glycosidase</keyword>
<dbReference type="GO" id="GO:0008422">
    <property type="term" value="F:beta-glucosidase activity"/>
    <property type="evidence" value="ECO:0007669"/>
    <property type="project" value="TreeGrafter"/>
</dbReference>
<evidence type="ECO:0000256" key="3">
    <source>
        <dbReference type="ARBA" id="ARBA00022801"/>
    </source>
</evidence>
<dbReference type="PROSITE" id="PS00653">
    <property type="entry name" value="GLYCOSYL_HYDROL_F1_2"/>
    <property type="match status" value="1"/>
</dbReference>
<dbReference type="EMBL" id="CP086715">
    <property type="protein sequence ID" value="WOO79083.1"/>
    <property type="molecule type" value="Genomic_DNA"/>
</dbReference>
<dbReference type="SUPFAM" id="SSF51445">
    <property type="entry name" value="(Trans)glycosidases"/>
    <property type="match status" value="1"/>
</dbReference>
<dbReference type="Gene3D" id="3.20.20.80">
    <property type="entry name" value="Glycosidases"/>
    <property type="match status" value="1"/>
</dbReference>
<keyword evidence="9" id="KW-1185">Reference proteome</keyword>
<dbReference type="EC" id="3.2.1.21" evidence="2"/>
<dbReference type="InterPro" id="IPR018120">
    <property type="entry name" value="Glyco_hydro_1_AS"/>
</dbReference>
<evidence type="ECO:0000256" key="7">
    <source>
        <dbReference type="RuleBase" id="RU004468"/>
    </source>
</evidence>
<dbReference type="InterPro" id="IPR017853">
    <property type="entry name" value="GH"/>
</dbReference>
<accession>A0AAF0Y2H0</accession>
<evidence type="ECO:0000313" key="8">
    <source>
        <dbReference type="EMBL" id="WOO79083.1"/>
    </source>
</evidence>
<dbReference type="PROSITE" id="PS00572">
    <property type="entry name" value="GLYCOSYL_HYDROL_F1_1"/>
    <property type="match status" value="1"/>
</dbReference>
<evidence type="ECO:0000256" key="2">
    <source>
        <dbReference type="ARBA" id="ARBA00012744"/>
    </source>
</evidence>
<organism evidence="8 9">
    <name type="scientific">Vanrija pseudolonga</name>
    <dbReference type="NCBI Taxonomy" id="143232"/>
    <lineage>
        <taxon>Eukaryota</taxon>
        <taxon>Fungi</taxon>
        <taxon>Dikarya</taxon>
        <taxon>Basidiomycota</taxon>
        <taxon>Agaricomycotina</taxon>
        <taxon>Tremellomycetes</taxon>
        <taxon>Trichosporonales</taxon>
        <taxon>Trichosporonaceae</taxon>
        <taxon>Vanrija</taxon>
    </lineage>
</organism>
<dbReference type="PANTHER" id="PTHR10353:SF36">
    <property type="entry name" value="LP05116P"/>
    <property type="match status" value="1"/>
</dbReference>
<dbReference type="GeneID" id="87805866"/>
<dbReference type="GO" id="GO:0005975">
    <property type="term" value="P:carbohydrate metabolic process"/>
    <property type="evidence" value="ECO:0007669"/>
    <property type="project" value="InterPro"/>
</dbReference>
<proteinExistence type="inferred from homology"/>
<reference evidence="8" key="1">
    <citation type="submission" date="2023-10" db="EMBL/GenBank/DDBJ databases">
        <authorList>
            <person name="Noh H."/>
        </authorList>
    </citation>
    <scope>NUCLEOTIDE SEQUENCE</scope>
    <source>
        <strain evidence="8">DUCC4014</strain>
    </source>
</reference>
<dbReference type="InterPro" id="IPR001360">
    <property type="entry name" value="Glyco_hydro_1"/>
</dbReference>
<comment type="similarity">
    <text evidence="1 6">Belongs to the glycosyl hydrolase 1 family.</text>
</comment>
<dbReference type="Proteomes" id="UP000827549">
    <property type="component" value="Chromosome 2"/>
</dbReference>
<dbReference type="AlphaFoldDB" id="A0AAF0Y2H0"/>
<dbReference type="RefSeq" id="XP_062625115.1">
    <property type="nucleotide sequence ID" value="XM_062769131.1"/>
</dbReference>
<protein>
    <recommendedName>
        <fullName evidence="2">beta-glucosidase</fullName>
        <ecNumber evidence="2">3.2.1.21</ecNumber>
    </recommendedName>
</protein>
<evidence type="ECO:0000256" key="5">
    <source>
        <dbReference type="PROSITE-ProRule" id="PRU10055"/>
    </source>
</evidence>
<gene>
    <name evidence="8" type="primary">BGL1B_1</name>
    <name evidence="8" type="ORF">LOC62_02G002619</name>
</gene>